<proteinExistence type="predicted"/>
<feature type="non-terminal residue" evidence="1">
    <location>
        <position position="1"/>
    </location>
</feature>
<dbReference type="EMBL" id="JAHRHJ020000010">
    <property type="protein sequence ID" value="KAH9298134.1"/>
    <property type="molecule type" value="Genomic_DNA"/>
</dbReference>
<sequence length="118" mass="13272">IVKPGKSNSGPDQLSRIQSGYDAQSIEDTMLDPQLYKLNCVPSELEDIFIFLCIGIAPKIMKSLEKKQLSIHVKPFMLINGDLYKLGQDEVLHQFVLEYECTRFMEEAHGGIVGGHYA</sequence>
<evidence type="ECO:0000313" key="2">
    <source>
        <dbReference type="Proteomes" id="UP000824469"/>
    </source>
</evidence>
<keyword evidence="2" id="KW-1185">Reference proteome</keyword>
<organism evidence="1 2">
    <name type="scientific">Taxus chinensis</name>
    <name type="common">Chinese yew</name>
    <name type="synonym">Taxus wallichiana var. chinensis</name>
    <dbReference type="NCBI Taxonomy" id="29808"/>
    <lineage>
        <taxon>Eukaryota</taxon>
        <taxon>Viridiplantae</taxon>
        <taxon>Streptophyta</taxon>
        <taxon>Embryophyta</taxon>
        <taxon>Tracheophyta</taxon>
        <taxon>Spermatophyta</taxon>
        <taxon>Pinopsida</taxon>
        <taxon>Pinidae</taxon>
        <taxon>Conifers II</taxon>
        <taxon>Cupressales</taxon>
        <taxon>Taxaceae</taxon>
        <taxon>Taxus</taxon>
    </lineage>
</organism>
<accession>A0AA38FA11</accession>
<name>A0AA38FA11_TAXCH</name>
<gene>
    <name evidence="1" type="ORF">KI387_029816</name>
</gene>
<dbReference type="AlphaFoldDB" id="A0AA38FA11"/>
<reference evidence="1 2" key="1">
    <citation type="journal article" date="2021" name="Nat. Plants">
        <title>The Taxus genome provides insights into paclitaxel biosynthesis.</title>
        <authorList>
            <person name="Xiong X."/>
            <person name="Gou J."/>
            <person name="Liao Q."/>
            <person name="Li Y."/>
            <person name="Zhou Q."/>
            <person name="Bi G."/>
            <person name="Li C."/>
            <person name="Du R."/>
            <person name="Wang X."/>
            <person name="Sun T."/>
            <person name="Guo L."/>
            <person name="Liang H."/>
            <person name="Lu P."/>
            <person name="Wu Y."/>
            <person name="Zhang Z."/>
            <person name="Ro D.K."/>
            <person name="Shang Y."/>
            <person name="Huang S."/>
            <person name="Yan J."/>
        </authorList>
    </citation>
    <scope>NUCLEOTIDE SEQUENCE [LARGE SCALE GENOMIC DNA]</scope>
    <source>
        <strain evidence="1">Ta-2019</strain>
    </source>
</reference>
<comment type="caution">
    <text evidence="1">The sequence shown here is derived from an EMBL/GenBank/DDBJ whole genome shotgun (WGS) entry which is preliminary data.</text>
</comment>
<dbReference type="OMA" id="VLEYECT"/>
<evidence type="ECO:0000313" key="1">
    <source>
        <dbReference type="EMBL" id="KAH9298134.1"/>
    </source>
</evidence>
<dbReference type="Proteomes" id="UP000824469">
    <property type="component" value="Unassembled WGS sequence"/>
</dbReference>
<protein>
    <submittedName>
        <fullName evidence="1">Uncharacterized protein</fullName>
    </submittedName>
</protein>
<feature type="non-terminal residue" evidence="1">
    <location>
        <position position="118"/>
    </location>
</feature>